<keyword evidence="6 7" id="KW-0472">Membrane</keyword>
<evidence type="ECO:0000256" key="3">
    <source>
        <dbReference type="ARBA" id="ARBA00022475"/>
    </source>
</evidence>
<comment type="similarity">
    <text evidence="2">Belongs to the MscS (TC 1.A.23) family.</text>
</comment>
<feature type="domain" description="Mechanosensitive ion channel MscS" evidence="8">
    <location>
        <begin position="115"/>
        <end position="172"/>
    </location>
</feature>
<gene>
    <name evidence="10" type="primary">mscS</name>
    <name evidence="10" type="ORF">NCTC10172_01413</name>
</gene>
<keyword evidence="4 7" id="KW-0812">Transmembrane</keyword>
<evidence type="ECO:0000256" key="1">
    <source>
        <dbReference type="ARBA" id="ARBA00004651"/>
    </source>
</evidence>
<protein>
    <submittedName>
        <fullName evidence="10">Small-conductance mechanosensitive channel</fullName>
    </submittedName>
</protein>
<dbReference type="InterPro" id="IPR010920">
    <property type="entry name" value="LSM_dom_sf"/>
</dbReference>
<accession>A0A449BLM0</accession>
<organism evidence="10 11">
    <name type="scientific">Acholeplasma hippikon</name>
    <dbReference type="NCBI Taxonomy" id="264636"/>
    <lineage>
        <taxon>Bacteria</taxon>
        <taxon>Bacillati</taxon>
        <taxon>Mycoplasmatota</taxon>
        <taxon>Mollicutes</taxon>
        <taxon>Acholeplasmatales</taxon>
        <taxon>Acholeplasmataceae</taxon>
        <taxon>Acholeplasma</taxon>
    </lineage>
</organism>
<reference evidence="10 11" key="1">
    <citation type="submission" date="2019-01" db="EMBL/GenBank/DDBJ databases">
        <authorList>
            <consortium name="Pathogen Informatics"/>
        </authorList>
    </citation>
    <scope>NUCLEOTIDE SEQUENCE [LARGE SCALE GENOMIC DNA]</scope>
    <source>
        <strain evidence="10 11">NCTC10172</strain>
    </source>
</reference>
<dbReference type="SUPFAM" id="SSF50182">
    <property type="entry name" value="Sm-like ribonucleoproteins"/>
    <property type="match status" value="1"/>
</dbReference>
<keyword evidence="11" id="KW-1185">Reference proteome</keyword>
<dbReference type="Pfam" id="PF00924">
    <property type="entry name" value="MS_channel_2nd"/>
    <property type="match status" value="1"/>
</dbReference>
<evidence type="ECO:0000313" key="10">
    <source>
        <dbReference type="EMBL" id="VEU83337.1"/>
    </source>
</evidence>
<dbReference type="PANTHER" id="PTHR30460">
    <property type="entry name" value="MODERATE CONDUCTANCE MECHANOSENSITIVE CHANNEL YBIO"/>
    <property type="match status" value="1"/>
</dbReference>
<name>A0A449BLM0_9MOLU</name>
<dbReference type="STRING" id="1408416.GCA_000702765_00576"/>
<keyword evidence="3" id="KW-1003">Cell membrane</keyword>
<feature type="domain" description="Mechanosensitive ion channel transmembrane helices 2/3" evidence="9">
    <location>
        <begin position="73"/>
        <end position="113"/>
    </location>
</feature>
<dbReference type="InterPro" id="IPR023408">
    <property type="entry name" value="MscS_beta-dom_sf"/>
</dbReference>
<evidence type="ECO:0000259" key="8">
    <source>
        <dbReference type="Pfam" id="PF00924"/>
    </source>
</evidence>
<dbReference type="InterPro" id="IPR006685">
    <property type="entry name" value="MscS_channel_2nd"/>
</dbReference>
<dbReference type="RefSeq" id="WP_051658981.1">
    <property type="nucleotide sequence ID" value="NZ_LR215050.1"/>
</dbReference>
<evidence type="ECO:0000256" key="7">
    <source>
        <dbReference type="SAM" id="Phobius"/>
    </source>
</evidence>
<sequence>MQILKDFIFNLLEQTGMSEELNKALVSLTAIAIWLFLGFIFSRIAKRIINKLKAKEKHLVKRKKTITALVLSLAKYLFWFIMFMMVLLELGIDLAPVLASAGILGFAVGFGAQELVKDLISGFFIVFENAFDVGDVIQIGDFKGTVLEIGMRRTKIRNWKNEIRLINNGDIRVINQYSVGDSVGVVDFQITPTFDISVFYTEEFQNILNSYADHPDMIDAPRFVGVIESQIYNITLRVQFKTLNNKHVGLERSIRHDIMIFLRKKREENKV</sequence>
<dbReference type="Gene3D" id="3.30.70.100">
    <property type="match status" value="1"/>
</dbReference>
<dbReference type="Gene3D" id="1.10.287.1260">
    <property type="match status" value="1"/>
</dbReference>
<dbReference type="InterPro" id="IPR049142">
    <property type="entry name" value="MS_channel_1st"/>
</dbReference>
<dbReference type="Pfam" id="PF21088">
    <property type="entry name" value="MS_channel_1st"/>
    <property type="match status" value="1"/>
</dbReference>
<evidence type="ECO:0000256" key="2">
    <source>
        <dbReference type="ARBA" id="ARBA00008017"/>
    </source>
</evidence>
<dbReference type="Proteomes" id="UP000290909">
    <property type="component" value="Chromosome"/>
</dbReference>
<dbReference type="KEGG" id="ahk:NCTC10172_01413"/>
<dbReference type="PANTHER" id="PTHR30460:SF0">
    <property type="entry name" value="MODERATE CONDUCTANCE MECHANOSENSITIVE CHANNEL YBIO"/>
    <property type="match status" value="1"/>
</dbReference>
<dbReference type="GO" id="GO:0005886">
    <property type="term" value="C:plasma membrane"/>
    <property type="evidence" value="ECO:0007669"/>
    <property type="project" value="UniProtKB-SubCell"/>
</dbReference>
<dbReference type="GO" id="GO:0008381">
    <property type="term" value="F:mechanosensitive monoatomic ion channel activity"/>
    <property type="evidence" value="ECO:0007669"/>
    <property type="project" value="InterPro"/>
</dbReference>
<feature type="transmembrane region" description="Helical" evidence="7">
    <location>
        <begin position="24"/>
        <end position="45"/>
    </location>
</feature>
<dbReference type="EMBL" id="LR215050">
    <property type="protein sequence ID" value="VEU83337.1"/>
    <property type="molecule type" value="Genomic_DNA"/>
</dbReference>
<evidence type="ECO:0000256" key="4">
    <source>
        <dbReference type="ARBA" id="ARBA00022692"/>
    </source>
</evidence>
<dbReference type="InterPro" id="IPR045276">
    <property type="entry name" value="YbiO_bact"/>
</dbReference>
<proteinExistence type="inferred from homology"/>
<keyword evidence="5 7" id="KW-1133">Transmembrane helix</keyword>
<comment type="subcellular location">
    <subcellularLocation>
        <location evidence="1">Cell membrane</location>
        <topology evidence="1">Multi-pass membrane protein</topology>
    </subcellularLocation>
</comment>
<dbReference type="Gene3D" id="2.30.30.60">
    <property type="match status" value="1"/>
</dbReference>
<dbReference type="SUPFAM" id="SSF82861">
    <property type="entry name" value="Mechanosensitive channel protein MscS (YggB), transmembrane region"/>
    <property type="match status" value="1"/>
</dbReference>
<dbReference type="AlphaFoldDB" id="A0A449BLM0"/>
<feature type="transmembrane region" description="Helical" evidence="7">
    <location>
        <begin position="66"/>
        <end position="88"/>
    </location>
</feature>
<evidence type="ECO:0000256" key="6">
    <source>
        <dbReference type="ARBA" id="ARBA00023136"/>
    </source>
</evidence>
<dbReference type="InterPro" id="IPR011014">
    <property type="entry name" value="MscS_channel_TM-2"/>
</dbReference>
<evidence type="ECO:0000259" key="9">
    <source>
        <dbReference type="Pfam" id="PF21088"/>
    </source>
</evidence>
<evidence type="ECO:0000256" key="5">
    <source>
        <dbReference type="ARBA" id="ARBA00022989"/>
    </source>
</evidence>
<evidence type="ECO:0000313" key="11">
    <source>
        <dbReference type="Proteomes" id="UP000290909"/>
    </source>
</evidence>